<keyword evidence="6 7" id="KW-1125">Evasion of host immunity by viral interleukin-like protein</keyword>
<evidence type="ECO:0000256" key="7">
    <source>
        <dbReference type="RuleBase" id="RU368043"/>
    </source>
</evidence>
<dbReference type="InterPro" id="IPR020443">
    <property type="entry name" value="IL-10/19/20/24/26"/>
</dbReference>
<dbReference type="Pfam" id="PF00726">
    <property type="entry name" value="IL10"/>
    <property type="match status" value="1"/>
</dbReference>
<sequence>MSNFRILSLLIFSLIVHVNAMIGTCYDEDEEIERLKSNSISSITPGMCRNLKHSVMIRLIDARQIEASIRSYFTDGDNNLSFMLLQGIREISKKKCGCYILNLMLRFYIQTIKHTILSNKHKDMNLELTNLAVTILSLESLLEKCGVTCNPVKDPLLTRIEEYTRKHGDNAIYKTIGELEFLFDAIEKFV</sequence>
<dbReference type="Gene3D" id="1.20.1250.10">
    <property type="match status" value="1"/>
</dbReference>
<comment type="function">
    <text evidence="7">Functional viral cytokine homolog that plays a role in regulating host immune response.</text>
</comment>
<evidence type="ECO:0000256" key="2">
    <source>
        <dbReference type="ARBA" id="ARBA00008813"/>
    </source>
</evidence>
<dbReference type="GO" id="GO:0005125">
    <property type="term" value="F:cytokine activity"/>
    <property type="evidence" value="ECO:0007669"/>
    <property type="project" value="UniProtKB-UniRule"/>
</dbReference>
<evidence type="ECO:0000256" key="5">
    <source>
        <dbReference type="ARBA" id="ARBA00022729"/>
    </source>
</evidence>
<keyword evidence="7" id="KW-0945">Host-virus interaction</keyword>
<reference evidence="8" key="1">
    <citation type="submission" date="2023-04" db="EMBL/GenBank/DDBJ databases">
        <title>Genomic characterization of avipoxvirus isolates from Andean condor (Vultur gryphus).</title>
        <authorList>
            <person name="Butt S.L."/>
            <person name="Do Nascimento G.M."/>
            <person name="Tripathy D.N."/>
            <person name="Diel D.G."/>
        </authorList>
    </citation>
    <scope>NUCLEOTIDE SEQUENCE</scope>
    <source>
        <strain evidence="8">CDPV99</strain>
    </source>
</reference>
<comment type="similarity">
    <text evidence="2 7">Belongs to the IL-10 family.</text>
</comment>
<keyword evidence="3 7" id="KW-0202">Cytokine</keyword>
<name>A0AAT9UP70_9POXV</name>
<gene>
    <name evidence="8" type="ORF">CDPV99-015</name>
</gene>
<keyword evidence="7" id="KW-0899">Viral immunoevasion</keyword>
<evidence type="ECO:0000256" key="3">
    <source>
        <dbReference type="ARBA" id="ARBA00022514"/>
    </source>
</evidence>
<dbReference type="SUPFAM" id="SSF47266">
    <property type="entry name" value="4-helical cytokines"/>
    <property type="match status" value="1"/>
</dbReference>
<organism evidence="8">
    <name type="scientific">Condorpox virus</name>
    <dbReference type="NCBI Taxonomy" id="3049970"/>
    <lineage>
        <taxon>Viruses</taxon>
        <taxon>Varidnaviria</taxon>
        <taxon>Bamfordvirae</taxon>
        <taxon>Nucleocytoviricota</taxon>
        <taxon>Pokkesviricetes</taxon>
        <taxon>Chitovirales</taxon>
        <taxon>Poxviridae</taxon>
        <taxon>Chordopoxvirinae</taxon>
        <taxon>Avipoxvirus</taxon>
    </lineage>
</organism>
<comment type="subcellular location">
    <subcellularLocation>
        <location evidence="1 7">Secreted</location>
    </subcellularLocation>
</comment>
<dbReference type="GO" id="GO:0005615">
    <property type="term" value="C:extracellular space"/>
    <property type="evidence" value="ECO:0007669"/>
    <property type="project" value="UniProtKB-UniRule"/>
</dbReference>
<evidence type="ECO:0000256" key="4">
    <source>
        <dbReference type="ARBA" id="ARBA00022525"/>
    </source>
</evidence>
<evidence type="ECO:0000256" key="1">
    <source>
        <dbReference type="ARBA" id="ARBA00004613"/>
    </source>
</evidence>
<accession>A0AAT9UP70</accession>
<protein>
    <recommendedName>
        <fullName evidence="7">Viral interleukin-10 homolog</fullName>
    </recommendedName>
</protein>
<evidence type="ECO:0000313" key="8">
    <source>
        <dbReference type="EMBL" id="WHV01131.1"/>
    </source>
</evidence>
<keyword evidence="4 7" id="KW-0964">Secreted</keyword>
<dbReference type="EMBL" id="OQ865376">
    <property type="protein sequence ID" value="WHV01131.1"/>
    <property type="molecule type" value="Genomic_DNA"/>
</dbReference>
<proteinExistence type="inferred from homology"/>
<evidence type="ECO:0000256" key="6">
    <source>
        <dbReference type="ARBA" id="ARBA00022938"/>
    </source>
</evidence>
<keyword evidence="5" id="KW-0732">Signal</keyword>
<dbReference type="InterPro" id="IPR009079">
    <property type="entry name" value="4_helix_cytokine-like_core"/>
</dbReference>
<dbReference type="GO" id="GO:0052031">
    <property type="term" value="P:symbiont-mediated perturbation of host defense response"/>
    <property type="evidence" value="ECO:0007669"/>
    <property type="project" value="UniProtKB-UniRule"/>
</dbReference>